<dbReference type="Proteomes" id="UP001620626">
    <property type="component" value="Unassembled WGS sequence"/>
</dbReference>
<accession>A0ABD2M017</accession>
<evidence type="ECO:0000313" key="2">
    <source>
        <dbReference type="EMBL" id="KAL3120841.1"/>
    </source>
</evidence>
<proteinExistence type="predicted"/>
<dbReference type="AlphaFoldDB" id="A0ABD2M017"/>
<feature type="compositionally biased region" description="Polar residues" evidence="1">
    <location>
        <begin position="189"/>
        <end position="204"/>
    </location>
</feature>
<evidence type="ECO:0000256" key="1">
    <source>
        <dbReference type="SAM" id="MobiDB-lite"/>
    </source>
</evidence>
<comment type="caution">
    <text evidence="2">The sequence shown here is derived from an EMBL/GenBank/DDBJ whole genome shotgun (WGS) entry which is preliminary data.</text>
</comment>
<dbReference type="EMBL" id="JBICBT010000207">
    <property type="protein sequence ID" value="KAL3120841.1"/>
    <property type="molecule type" value="Genomic_DNA"/>
</dbReference>
<reference evidence="2 3" key="1">
    <citation type="submission" date="2024-10" db="EMBL/GenBank/DDBJ databases">
        <authorList>
            <person name="Kim D."/>
        </authorList>
    </citation>
    <scope>NUCLEOTIDE SEQUENCE [LARGE SCALE GENOMIC DNA]</scope>
    <source>
        <strain evidence="2">BH-2024</strain>
    </source>
</reference>
<name>A0ABD2M017_9BILA</name>
<gene>
    <name evidence="2" type="ORF">niasHT_008133</name>
</gene>
<sequence>MPSSIARRVSKSCAFGRLICPILASRMSILDPFVQLPPTNVWGHKHNSSDLRGRFALTDELAANCTKGAHPFSLWVCPSFALRRPGRFSRNARAKVAAFLWSPFAVHRFILIFFSRVAFPSPAVAEPKTERTPKRRRLFRHQSQQHIPFIHLHKCTALQHNRRTNERMDAENWGKRRMDGEFTAGRPSGLSSANWRTDQTINSR</sequence>
<feature type="region of interest" description="Disordered" evidence="1">
    <location>
        <begin position="181"/>
        <end position="204"/>
    </location>
</feature>
<protein>
    <submittedName>
        <fullName evidence="2">Uncharacterized protein</fullName>
    </submittedName>
</protein>
<keyword evidence="3" id="KW-1185">Reference proteome</keyword>
<organism evidence="2 3">
    <name type="scientific">Heterodera trifolii</name>
    <dbReference type="NCBI Taxonomy" id="157864"/>
    <lineage>
        <taxon>Eukaryota</taxon>
        <taxon>Metazoa</taxon>
        <taxon>Ecdysozoa</taxon>
        <taxon>Nematoda</taxon>
        <taxon>Chromadorea</taxon>
        <taxon>Rhabditida</taxon>
        <taxon>Tylenchina</taxon>
        <taxon>Tylenchomorpha</taxon>
        <taxon>Tylenchoidea</taxon>
        <taxon>Heteroderidae</taxon>
        <taxon>Heteroderinae</taxon>
        <taxon>Heterodera</taxon>
    </lineage>
</organism>
<evidence type="ECO:0000313" key="3">
    <source>
        <dbReference type="Proteomes" id="UP001620626"/>
    </source>
</evidence>